<protein>
    <recommendedName>
        <fullName evidence="4">DUF4174 domain-containing protein</fullName>
    </recommendedName>
</protein>
<keyword evidence="6" id="KW-1185">Reference proteome</keyword>
<keyword evidence="3" id="KW-0812">Transmembrane</keyword>
<feature type="region of interest" description="Disordered" evidence="2">
    <location>
        <begin position="544"/>
        <end position="569"/>
    </location>
</feature>
<feature type="compositionally biased region" description="Polar residues" evidence="2">
    <location>
        <begin position="327"/>
        <end position="349"/>
    </location>
</feature>
<proteinExistence type="predicted"/>
<dbReference type="GO" id="GO:0010811">
    <property type="term" value="P:positive regulation of cell-substrate adhesion"/>
    <property type="evidence" value="ECO:0007669"/>
    <property type="project" value="TreeGrafter"/>
</dbReference>
<feature type="compositionally biased region" description="Polar residues" evidence="2">
    <location>
        <begin position="256"/>
        <end position="267"/>
    </location>
</feature>
<dbReference type="InterPro" id="IPR025232">
    <property type="entry name" value="DUF4174"/>
</dbReference>
<keyword evidence="3" id="KW-1133">Transmembrane helix</keyword>
<feature type="region of interest" description="Disordered" evidence="2">
    <location>
        <begin position="296"/>
        <end position="408"/>
    </location>
</feature>
<gene>
    <name evidence="5" type="ORF">JZ751_016036</name>
</gene>
<name>A0A8T2NU12_9TELE</name>
<sequence>MMCGVSIALGIGVVLPVASSWIGVQRTPRLLWVFLLLFTLQSFGLALLDPQQEDRLHLPRSPKRFARRTDPLQEDTKEDALETRISPELEFLADFAGKNRLWVITAPSYTDNYLRMMEKQIQDMEAEGLSCHLAQRDTLIVTIIQNAMMEGKIRWPSFQGDGREESMDTDMVTKLLHYLDLEDQTFGMLILKKNLKVGERFPYAVRVAAVLEVIDQLPVRKLEMMTRKGAPEKCKVIKKRVLVRKRGPVKKKIFSPQRQGNFTSVPRQQKPLDKKAALKSQVQSILNGRSRFVIRKDPVGVRGPQTSATERSNSRSAGENGRKQDTGSKTTGGNTDSAAASETNKQDQAATEKEERREGADLNGVKGEAEKENGKSKSKKKDKGKKKHGKKGKRGGKKSQEDENGKDKKALQMFLEKLNGKRRLMVMIAPGESNAEYVQQKRDNEQSYCELAMRKVSLVTILGSEHNGSLYLQHYQLDTEPPLDLGPDKFTDLNLISQMRKEFKMHRKDFSLALTDYDLQPRHVFDAPISSQVMMDYVDTFPTRESEKRNEKRKTAACPKHGDQGGTESSLLRFMSKRRLLIISTPSEEDYSFQQQLQALNGQACHMGKSQSEHEPLTADMVNGLRGHLKITREYFSMLVVGKDGDVKAWFPSPMWSLVNIYDLVDSMELRQQEQKLQSTLGIHCPDDVGSSVHGYDDEGEEGYLYRKTED</sequence>
<feature type="transmembrane region" description="Helical" evidence="3">
    <location>
        <begin position="30"/>
        <end position="48"/>
    </location>
</feature>
<evidence type="ECO:0000259" key="4">
    <source>
        <dbReference type="Pfam" id="PF13778"/>
    </source>
</evidence>
<dbReference type="GO" id="GO:0030198">
    <property type="term" value="P:extracellular matrix organization"/>
    <property type="evidence" value="ECO:0007669"/>
    <property type="project" value="TreeGrafter"/>
</dbReference>
<dbReference type="GO" id="GO:0005604">
    <property type="term" value="C:basement membrane"/>
    <property type="evidence" value="ECO:0007669"/>
    <property type="project" value="TreeGrafter"/>
</dbReference>
<keyword evidence="1" id="KW-0732">Signal</keyword>
<dbReference type="OrthoDB" id="9941497at2759"/>
<dbReference type="Pfam" id="PF13778">
    <property type="entry name" value="DUF4174"/>
    <property type="match status" value="3"/>
</dbReference>
<evidence type="ECO:0000256" key="2">
    <source>
        <dbReference type="SAM" id="MobiDB-lite"/>
    </source>
</evidence>
<evidence type="ECO:0000313" key="6">
    <source>
        <dbReference type="Proteomes" id="UP000824540"/>
    </source>
</evidence>
<feature type="region of interest" description="Disordered" evidence="2">
    <location>
        <begin position="692"/>
        <end position="711"/>
    </location>
</feature>
<feature type="domain" description="DUF4174" evidence="4">
    <location>
        <begin position="571"/>
        <end position="674"/>
    </location>
</feature>
<evidence type="ECO:0000313" key="5">
    <source>
        <dbReference type="EMBL" id="KAG9342601.1"/>
    </source>
</evidence>
<feature type="compositionally biased region" description="Basic and acidic residues" evidence="2">
    <location>
        <begin position="350"/>
        <end position="360"/>
    </location>
</feature>
<dbReference type="AlphaFoldDB" id="A0A8T2NU12"/>
<feature type="compositionally biased region" description="Basic and acidic residues" evidence="2">
    <location>
        <begin position="398"/>
        <end position="408"/>
    </location>
</feature>
<dbReference type="PANTHER" id="PTHR46792">
    <property type="entry name" value="COILED-COIL DOMAIN-CONTAINING PROTEIN 80"/>
    <property type="match status" value="1"/>
</dbReference>
<feature type="region of interest" description="Disordered" evidence="2">
    <location>
        <begin position="248"/>
        <end position="275"/>
    </location>
</feature>
<evidence type="ECO:0000256" key="1">
    <source>
        <dbReference type="ARBA" id="ARBA00022729"/>
    </source>
</evidence>
<keyword evidence="3" id="KW-0472">Membrane</keyword>
<feature type="compositionally biased region" description="Polar residues" evidence="2">
    <location>
        <begin position="304"/>
        <end position="317"/>
    </location>
</feature>
<dbReference type="EMBL" id="JAFBMS010000027">
    <property type="protein sequence ID" value="KAG9342601.1"/>
    <property type="molecule type" value="Genomic_DNA"/>
</dbReference>
<feature type="domain" description="DUF4174" evidence="4">
    <location>
        <begin position="414"/>
        <end position="547"/>
    </location>
</feature>
<dbReference type="Proteomes" id="UP000824540">
    <property type="component" value="Unassembled WGS sequence"/>
</dbReference>
<feature type="domain" description="DUF4174" evidence="4">
    <location>
        <begin position="91"/>
        <end position="223"/>
    </location>
</feature>
<dbReference type="PANTHER" id="PTHR46792:SF1">
    <property type="entry name" value="COILED-COIL DOMAIN-CONTAINING 80-LIKE 2"/>
    <property type="match status" value="1"/>
</dbReference>
<accession>A0A8T2NU12</accession>
<feature type="compositionally biased region" description="Basic and acidic residues" evidence="2">
    <location>
        <begin position="544"/>
        <end position="554"/>
    </location>
</feature>
<comment type="caution">
    <text evidence="5">The sequence shown here is derived from an EMBL/GenBank/DDBJ whole genome shotgun (WGS) entry which is preliminary data.</text>
</comment>
<reference evidence="5" key="1">
    <citation type="thesis" date="2021" institute="BYU ScholarsArchive" country="Provo, UT, USA">
        <title>Applications of and Algorithms for Genome Assembly and Genomic Analyses with an Emphasis on Marine Teleosts.</title>
        <authorList>
            <person name="Pickett B.D."/>
        </authorList>
    </citation>
    <scope>NUCLEOTIDE SEQUENCE</scope>
    <source>
        <strain evidence="5">HI-2016</strain>
    </source>
</reference>
<feature type="compositionally biased region" description="Basic residues" evidence="2">
    <location>
        <begin position="376"/>
        <end position="397"/>
    </location>
</feature>
<organism evidence="5 6">
    <name type="scientific">Albula glossodonta</name>
    <name type="common">roundjaw bonefish</name>
    <dbReference type="NCBI Taxonomy" id="121402"/>
    <lineage>
        <taxon>Eukaryota</taxon>
        <taxon>Metazoa</taxon>
        <taxon>Chordata</taxon>
        <taxon>Craniata</taxon>
        <taxon>Vertebrata</taxon>
        <taxon>Euteleostomi</taxon>
        <taxon>Actinopterygii</taxon>
        <taxon>Neopterygii</taxon>
        <taxon>Teleostei</taxon>
        <taxon>Albuliformes</taxon>
        <taxon>Albulidae</taxon>
        <taxon>Albula</taxon>
    </lineage>
</organism>
<evidence type="ECO:0000256" key="3">
    <source>
        <dbReference type="SAM" id="Phobius"/>
    </source>
</evidence>